<proteinExistence type="predicted"/>
<evidence type="ECO:0000313" key="2">
    <source>
        <dbReference type="EMBL" id="MCW1884520.1"/>
    </source>
</evidence>
<dbReference type="Proteomes" id="UP001207930">
    <property type="component" value="Unassembled WGS sequence"/>
</dbReference>
<evidence type="ECO:0000313" key="3">
    <source>
        <dbReference type="Proteomes" id="UP001207930"/>
    </source>
</evidence>
<sequence>MPPPPGGIESSPHPAPGPTRRRIFTGKAEFIPPEVVKDAGFTDDIYCKYSSIWLQWQAECHRGSKLELRFFRTPSLASSRSEAACCGDRSNPMARQSLFRKAVEKVAVPWASANDFARTSAHVFVRPSEAAGIWEVVELQKSVKNPYRTFTINLALVRTSSVGGQLPEMKKLIAADCDRVIRIGHVMSKNCLARAVLWLRFGCGWNWWQIFPTDFWWSYQERESSITEAMDNALSHAADHGFRWLREAVDEM</sequence>
<evidence type="ECO:0000256" key="1">
    <source>
        <dbReference type="SAM" id="MobiDB-lite"/>
    </source>
</evidence>
<gene>
    <name evidence="2" type="ORF">OKA04_07235</name>
</gene>
<feature type="region of interest" description="Disordered" evidence="1">
    <location>
        <begin position="1"/>
        <end position="21"/>
    </location>
</feature>
<name>A0ABT3FLS1_9BACT</name>
<protein>
    <submittedName>
        <fullName evidence="2">Uncharacterized protein</fullName>
    </submittedName>
</protein>
<dbReference type="EMBL" id="JAPDDS010000003">
    <property type="protein sequence ID" value="MCW1884520.1"/>
    <property type="molecule type" value="Genomic_DNA"/>
</dbReference>
<dbReference type="RefSeq" id="WP_264500478.1">
    <property type="nucleotide sequence ID" value="NZ_JAPDDS010000003.1"/>
</dbReference>
<keyword evidence="3" id="KW-1185">Reference proteome</keyword>
<reference evidence="2 3" key="1">
    <citation type="submission" date="2022-10" db="EMBL/GenBank/DDBJ databases">
        <title>Luteolibacter flavescens strain MCCC 1K03193, whole genome shotgun sequencing project.</title>
        <authorList>
            <person name="Zhao G."/>
            <person name="Shen L."/>
        </authorList>
    </citation>
    <scope>NUCLEOTIDE SEQUENCE [LARGE SCALE GENOMIC DNA]</scope>
    <source>
        <strain evidence="2 3">MCCC 1K03193</strain>
    </source>
</reference>
<organism evidence="2 3">
    <name type="scientific">Luteolibacter flavescens</name>
    <dbReference type="NCBI Taxonomy" id="1859460"/>
    <lineage>
        <taxon>Bacteria</taxon>
        <taxon>Pseudomonadati</taxon>
        <taxon>Verrucomicrobiota</taxon>
        <taxon>Verrucomicrobiia</taxon>
        <taxon>Verrucomicrobiales</taxon>
        <taxon>Verrucomicrobiaceae</taxon>
        <taxon>Luteolibacter</taxon>
    </lineage>
</organism>
<accession>A0ABT3FLS1</accession>
<comment type="caution">
    <text evidence="2">The sequence shown here is derived from an EMBL/GenBank/DDBJ whole genome shotgun (WGS) entry which is preliminary data.</text>
</comment>